<dbReference type="GeneID" id="43640641"/>
<evidence type="ECO:0000313" key="2">
    <source>
        <dbReference type="EMBL" id="KAE8130801.1"/>
    </source>
</evidence>
<accession>A0A5N6SAW4</accession>
<proteinExistence type="predicted"/>
<keyword evidence="3" id="KW-1185">Reference proteome</keyword>
<feature type="transmembrane region" description="Helical" evidence="1">
    <location>
        <begin position="58"/>
        <end position="80"/>
    </location>
</feature>
<dbReference type="RefSeq" id="XP_031906864.1">
    <property type="nucleotide sequence ID" value="XM_032056431.1"/>
</dbReference>
<dbReference type="AlphaFoldDB" id="A0A5N6SAW4"/>
<feature type="transmembrane region" description="Helical" evidence="1">
    <location>
        <begin position="26"/>
        <end position="46"/>
    </location>
</feature>
<keyword evidence="1" id="KW-0472">Membrane</keyword>
<keyword evidence="1" id="KW-0812">Transmembrane</keyword>
<reference evidence="2 3" key="1">
    <citation type="submission" date="2019-04" db="EMBL/GenBank/DDBJ databases">
        <title>Friends and foes A comparative genomics study of 23 Aspergillus species from section Flavi.</title>
        <authorList>
            <consortium name="DOE Joint Genome Institute"/>
            <person name="Kjaerbolling I."/>
            <person name="Vesth T."/>
            <person name="Frisvad J.C."/>
            <person name="Nybo J.L."/>
            <person name="Theobald S."/>
            <person name="Kildgaard S."/>
            <person name="Isbrandt T."/>
            <person name="Kuo A."/>
            <person name="Sato A."/>
            <person name="Lyhne E.K."/>
            <person name="Kogle M.E."/>
            <person name="Wiebenga A."/>
            <person name="Kun R.S."/>
            <person name="Lubbers R.J."/>
            <person name="Makela M.R."/>
            <person name="Barry K."/>
            <person name="Chovatia M."/>
            <person name="Clum A."/>
            <person name="Daum C."/>
            <person name="Haridas S."/>
            <person name="He G."/>
            <person name="LaButti K."/>
            <person name="Lipzen A."/>
            <person name="Mondo S."/>
            <person name="Riley R."/>
            <person name="Salamov A."/>
            <person name="Simmons B.A."/>
            <person name="Magnuson J.K."/>
            <person name="Henrissat B."/>
            <person name="Mortensen U.H."/>
            <person name="Larsen T.O."/>
            <person name="Devries R.P."/>
            <person name="Grigoriev I.V."/>
            <person name="Machida M."/>
            <person name="Baker S.E."/>
            <person name="Andersen M.R."/>
        </authorList>
    </citation>
    <scope>NUCLEOTIDE SEQUENCE [LARGE SCALE GENOMIC DNA]</scope>
    <source>
        <strain evidence="2 3">CBS 117625</strain>
    </source>
</reference>
<organism evidence="2 3">
    <name type="scientific">Aspergillus pseudotamarii</name>
    <dbReference type="NCBI Taxonomy" id="132259"/>
    <lineage>
        <taxon>Eukaryota</taxon>
        <taxon>Fungi</taxon>
        <taxon>Dikarya</taxon>
        <taxon>Ascomycota</taxon>
        <taxon>Pezizomycotina</taxon>
        <taxon>Eurotiomycetes</taxon>
        <taxon>Eurotiomycetidae</taxon>
        <taxon>Eurotiales</taxon>
        <taxon>Aspergillaceae</taxon>
        <taxon>Aspergillus</taxon>
        <taxon>Aspergillus subgen. Circumdati</taxon>
    </lineage>
</organism>
<dbReference type="EMBL" id="ML743695">
    <property type="protein sequence ID" value="KAE8130801.1"/>
    <property type="molecule type" value="Genomic_DNA"/>
</dbReference>
<gene>
    <name evidence="2" type="ORF">BDV38DRAFT_266205</name>
</gene>
<protein>
    <submittedName>
        <fullName evidence="2">Uncharacterized protein</fullName>
    </submittedName>
</protein>
<keyword evidence="1" id="KW-1133">Transmembrane helix</keyword>
<name>A0A5N6SAW4_ASPPS</name>
<evidence type="ECO:0000256" key="1">
    <source>
        <dbReference type="SAM" id="Phobius"/>
    </source>
</evidence>
<dbReference type="Proteomes" id="UP000325672">
    <property type="component" value="Unassembled WGS sequence"/>
</dbReference>
<evidence type="ECO:0000313" key="3">
    <source>
        <dbReference type="Proteomes" id="UP000325672"/>
    </source>
</evidence>
<sequence length="116" mass="13173">MRLPPRRSILVIDVFRLRSFSDNPSFLVGHLLGRILCLLVCLDRHIMDILTGCDTSEIINNAALGAMVLLFLGIFVRWSLGSRIERIRRRGCPKLIVTTIKILIHLFRAAQPIILV</sequence>